<reference evidence="2" key="1">
    <citation type="submission" date="2023-07" db="EMBL/GenBank/DDBJ databases">
        <authorList>
            <consortium name="AG Swart"/>
            <person name="Singh M."/>
            <person name="Singh A."/>
            <person name="Seah K."/>
            <person name="Emmerich C."/>
        </authorList>
    </citation>
    <scope>NUCLEOTIDE SEQUENCE</scope>
    <source>
        <strain evidence="2">DP1</strain>
    </source>
</reference>
<feature type="compositionally biased region" description="Basic and acidic residues" evidence="1">
    <location>
        <begin position="162"/>
        <end position="177"/>
    </location>
</feature>
<comment type="caution">
    <text evidence="2">The sequence shown here is derived from an EMBL/GenBank/DDBJ whole genome shotgun (WGS) entry which is preliminary data.</text>
</comment>
<sequence>MFNVYAFDKRSHLEDSVKSQKEKQKKNMVVHRRIRDLMAENYQRRVKNFIRDMADGPVRQNDEYTNRLTFCRGSNYERDSSCNASKLSQTYYNDSEAATKYDNTGKMRSHSTKIHKTSKSTSDGWDAPLRDFRYTNFRTEKERIAANIKSNQQFCDSVPSPSKDKFEKSLRPREEDKELGPQFRYTAKSGIERVYDTLNSRMTSEFRAKDLANKSLKSTIRNVRKMNITAMPKHLLPNIHNKTHFKAATSVYLRTELEGSLYNKSDFGPNSSKINSHKSPQSLAENPSILKSEQHSDRKNMSVTFLSKANSKREKTNNTVNNNSSLTKTILEQCHIIRLKHPNSKKLNIKHKLCGGYEKTIDKIKNLQNKKRRNFDNMRDKLNNTHATVDPEML</sequence>
<protein>
    <submittedName>
        <fullName evidence="2">Uncharacterized protein</fullName>
    </submittedName>
</protein>
<keyword evidence="3" id="KW-1185">Reference proteome</keyword>
<feature type="region of interest" description="Disordered" evidence="1">
    <location>
        <begin position="264"/>
        <end position="299"/>
    </location>
</feature>
<dbReference type="Proteomes" id="UP001295684">
    <property type="component" value="Unassembled WGS sequence"/>
</dbReference>
<dbReference type="EMBL" id="CAMPGE010006482">
    <property type="protein sequence ID" value="CAI2365329.1"/>
    <property type="molecule type" value="Genomic_DNA"/>
</dbReference>
<proteinExistence type="predicted"/>
<gene>
    <name evidence="2" type="ORF">ECRASSUSDP1_LOCUS6677</name>
</gene>
<organism evidence="2 3">
    <name type="scientific">Euplotes crassus</name>
    <dbReference type="NCBI Taxonomy" id="5936"/>
    <lineage>
        <taxon>Eukaryota</taxon>
        <taxon>Sar</taxon>
        <taxon>Alveolata</taxon>
        <taxon>Ciliophora</taxon>
        <taxon>Intramacronucleata</taxon>
        <taxon>Spirotrichea</taxon>
        <taxon>Hypotrichia</taxon>
        <taxon>Euplotida</taxon>
        <taxon>Euplotidae</taxon>
        <taxon>Moneuplotes</taxon>
    </lineage>
</organism>
<dbReference type="AlphaFoldDB" id="A0AAD1XBY0"/>
<feature type="region of interest" description="Disordered" evidence="1">
    <location>
        <begin position="153"/>
        <end position="177"/>
    </location>
</feature>
<accession>A0AAD1XBY0</accession>
<feature type="compositionally biased region" description="Polar residues" evidence="1">
    <location>
        <begin position="268"/>
        <end position="291"/>
    </location>
</feature>
<evidence type="ECO:0000313" key="2">
    <source>
        <dbReference type="EMBL" id="CAI2365329.1"/>
    </source>
</evidence>
<name>A0AAD1XBY0_EUPCR</name>
<evidence type="ECO:0000313" key="3">
    <source>
        <dbReference type="Proteomes" id="UP001295684"/>
    </source>
</evidence>
<evidence type="ECO:0000256" key="1">
    <source>
        <dbReference type="SAM" id="MobiDB-lite"/>
    </source>
</evidence>